<dbReference type="Gene3D" id="3.30.420.10">
    <property type="entry name" value="Ribonuclease H-like superfamily/Ribonuclease H"/>
    <property type="match status" value="1"/>
</dbReference>
<dbReference type="Proteomes" id="UP000663869">
    <property type="component" value="Unassembled WGS sequence"/>
</dbReference>
<name>A0A818VIP8_9BILA</name>
<dbReference type="InterPro" id="IPR039989">
    <property type="entry name" value="NUDT9"/>
</dbReference>
<feature type="region of interest" description="Disordered" evidence="1">
    <location>
        <begin position="378"/>
        <end position="414"/>
    </location>
</feature>
<feature type="domain" description="Nudix hydrolase" evidence="3">
    <location>
        <begin position="685"/>
        <end position="840"/>
    </location>
</feature>
<dbReference type="InterPro" id="IPR041588">
    <property type="entry name" value="Integrase_H2C2"/>
</dbReference>
<dbReference type="CDD" id="cd03670">
    <property type="entry name" value="NUDIX_ADPRase_Nudt9"/>
    <property type="match status" value="1"/>
</dbReference>
<organism evidence="4 5">
    <name type="scientific">Rotaria socialis</name>
    <dbReference type="NCBI Taxonomy" id="392032"/>
    <lineage>
        <taxon>Eukaryota</taxon>
        <taxon>Metazoa</taxon>
        <taxon>Spiralia</taxon>
        <taxon>Gnathifera</taxon>
        <taxon>Rotifera</taxon>
        <taxon>Eurotatoria</taxon>
        <taxon>Bdelloidea</taxon>
        <taxon>Philodinida</taxon>
        <taxon>Philodinidae</taxon>
        <taxon>Rotaria</taxon>
    </lineage>
</organism>
<evidence type="ECO:0000259" key="3">
    <source>
        <dbReference type="PROSITE" id="PS51462"/>
    </source>
</evidence>
<evidence type="ECO:0000259" key="2">
    <source>
        <dbReference type="PROSITE" id="PS50994"/>
    </source>
</evidence>
<dbReference type="PROSITE" id="PS50994">
    <property type="entry name" value="INTEGRASE"/>
    <property type="match status" value="1"/>
</dbReference>
<sequence length="857" mass="97162">MENKKELQEKQLSSIIMDGDEIIETSSEVVISENTECQKEKFYVNVENYKNTLSLRMREKAMITIPLYNNIINALKQKKSGKTTGINAQFHLWCRKHFKIDCSAGTELLCSSKNGNRIAVVENYYQILQEAHVKTGHGGRDKMRHEVMQHYIWIPSKIIDTFLTTCVSCQVRRPIKSHVIPTAIVSLGFMTRLQMDLIDMRTRPDGEFKWILHCRDHFTKFSWAYALPSKEARYVAENLIQLFFQFGPSHILQSDNGKEFTAQVIKNLKIMWPGLVILNGRPRHPQSQGLVERGNSTLCDILGKFMQDRDTNHWVSCLLQATYSMNTSLAQGIKHTPFEVVFGQKPRLNMTLWQSISDQGIEDEEDLPPSIRNQLEQSSDLNAPEDEIPVVTGPSNNLPADQQRGLDSSVQSDDLTQDRNIQENTFCESNIENLGLPGFPHNDIRSKAADVYLARTTRQQLAHKIHIQSLNDKCNIGDFVGLRIDKVDRTNTDPKLLPCVIIAKEEEKVKLACVYGVINQWWSFTSLVGLSAVPHELTHLKPGDLQEISMITASKLYVRGAVNGKINIFTLTSNYNIMANIHIKARKSPYSDTQNTQRFPVPDEKVPWNVDWSDYKPTEYTSPIVLKNPPWADDCDAKKIKKFNQVDGQVDRTSYTGSYEVDGETNRPKNPQGRTGLSGRGLLGRWGPNHAGDPLVTRWAKDQHNDKQKVLEIVLIRRKDTGESALPGGMVDAGEHVSVAIKREFIEEAMNSNADGAQLIDELFKTATSVYKGYIDDPRNTDNAWMESEAMNMHDETGELTKYLKLEAGDDAAKVKWVRLDCDHRLYASHEKLIQAVVTKLGAYEYWHGDGSATKLN</sequence>
<dbReference type="EMBL" id="CAJNYU010003865">
    <property type="protein sequence ID" value="CAF3709484.1"/>
    <property type="molecule type" value="Genomic_DNA"/>
</dbReference>
<dbReference type="Gene3D" id="3.90.79.10">
    <property type="entry name" value="Nucleoside Triphosphate Pyrophosphohydrolase"/>
    <property type="match status" value="1"/>
</dbReference>
<reference evidence="4" key="1">
    <citation type="submission" date="2021-02" db="EMBL/GenBank/DDBJ databases">
        <authorList>
            <person name="Nowell W R."/>
        </authorList>
    </citation>
    <scope>NUCLEOTIDE SEQUENCE</scope>
</reference>
<gene>
    <name evidence="4" type="ORF">FME351_LOCUS28295</name>
</gene>
<dbReference type="InterPro" id="IPR015797">
    <property type="entry name" value="NUDIX_hydrolase-like_dom_sf"/>
</dbReference>
<dbReference type="Pfam" id="PF00293">
    <property type="entry name" value="NUDIX"/>
    <property type="match status" value="1"/>
</dbReference>
<proteinExistence type="predicted"/>
<dbReference type="Pfam" id="PF17921">
    <property type="entry name" value="Integrase_H2C2"/>
    <property type="match status" value="1"/>
</dbReference>
<dbReference type="InterPro" id="IPR001584">
    <property type="entry name" value="Integrase_cat-core"/>
</dbReference>
<dbReference type="AlphaFoldDB" id="A0A818VIP8"/>
<dbReference type="PANTHER" id="PTHR13030">
    <property type="entry name" value="NUDIX HYDROLASE"/>
    <property type="match status" value="1"/>
</dbReference>
<dbReference type="InterPro" id="IPR000086">
    <property type="entry name" value="NUDIX_hydrolase_dom"/>
</dbReference>
<comment type="caution">
    <text evidence="4">The sequence shown here is derived from an EMBL/GenBank/DDBJ whole genome shotgun (WGS) entry which is preliminary data.</text>
</comment>
<feature type="region of interest" description="Disordered" evidence="1">
    <location>
        <begin position="655"/>
        <end position="686"/>
    </location>
</feature>
<evidence type="ECO:0000313" key="5">
    <source>
        <dbReference type="Proteomes" id="UP000663869"/>
    </source>
</evidence>
<evidence type="ECO:0000313" key="4">
    <source>
        <dbReference type="EMBL" id="CAF3709484.1"/>
    </source>
</evidence>
<dbReference type="InterPro" id="IPR036397">
    <property type="entry name" value="RNaseH_sf"/>
</dbReference>
<evidence type="ECO:0000256" key="1">
    <source>
        <dbReference type="SAM" id="MobiDB-lite"/>
    </source>
</evidence>
<feature type="domain" description="Integrase catalytic" evidence="2">
    <location>
        <begin position="177"/>
        <end position="345"/>
    </location>
</feature>
<protein>
    <recommendedName>
        <fullName evidence="6">Nudix hydrolase domain-containing protein</fullName>
    </recommendedName>
</protein>
<dbReference type="SUPFAM" id="SSF55811">
    <property type="entry name" value="Nudix"/>
    <property type="match status" value="1"/>
</dbReference>
<dbReference type="Gene3D" id="1.10.340.70">
    <property type="match status" value="1"/>
</dbReference>
<dbReference type="Pfam" id="PF25969">
    <property type="entry name" value="NUDT9_N"/>
    <property type="match status" value="1"/>
</dbReference>
<evidence type="ECO:0008006" key="6">
    <source>
        <dbReference type="Google" id="ProtNLM"/>
    </source>
</evidence>
<accession>A0A818VIP8</accession>
<dbReference type="SUPFAM" id="SSF53098">
    <property type="entry name" value="Ribonuclease H-like"/>
    <property type="match status" value="1"/>
</dbReference>
<dbReference type="PANTHER" id="PTHR13030:SF8">
    <property type="entry name" value="ADP-RIBOSE PYROPHOSPHATASE, MITOCHONDRIAL"/>
    <property type="match status" value="1"/>
</dbReference>
<dbReference type="InterPro" id="IPR012337">
    <property type="entry name" value="RNaseH-like_sf"/>
</dbReference>
<dbReference type="GO" id="GO:0015074">
    <property type="term" value="P:DNA integration"/>
    <property type="evidence" value="ECO:0007669"/>
    <property type="project" value="InterPro"/>
</dbReference>
<dbReference type="GO" id="GO:0003676">
    <property type="term" value="F:nucleic acid binding"/>
    <property type="evidence" value="ECO:0007669"/>
    <property type="project" value="InterPro"/>
</dbReference>
<feature type="compositionally biased region" description="Polar residues" evidence="1">
    <location>
        <begin position="393"/>
        <end position="414"/>
    </location>
</feature>
<dbReference type="GO" id="GO:0047631">
    <property type="term" value="F:ADP-ribose diphosphatase activity"/>
    <property type="evidence" value="ECO:0007669"/>
    <property type="project" value="InterPro"/>
</dbReference>
<dbReference type="PROSITE" id="PS51462">
    <property type="entry name" value="NUDIX"/>
    <property type="match status" value="1"/>
</dbReference>